<evidence type="ECO:0000256" key="1">
    <source>
        <dbReference type="SAM" id="MobiDB-lite"/>
    </source>
</evidence>
<dbReference type="EMBL" id="BPVZ01000138">
    <property type="protein sequence ID" value="GKV40071.1"/>
    <property type="molecule type" value="Genomic_DNA"/>
</dbReference>
<comment type="caution">
    <text evidence="2">The sequence shown here is derived from an EMBL/GenBank/DDBJ whole genome shotgun (WGS) entry which is preliminary data.</text>
</comment>
<reference evidence="2 3" key="1">
    <citation type="journal article" date="2021" name="Commun. Biol.">
        <title>The genome of Shorea leprosula (Dipterocarpaceae) highlights the ecological relevance of drought in aseasonal tropical rainforests.</title>
        <authorList>
            <person name="Ng K.K.S."/>
            <person name="Kobayashi M.J."/>
            <person name="Fawcett J.A."/>
            <person name="Hatakeyama M."/>
            <person name="Paape T."/>
            <person name="Ng C.H."/>
            <person name="Ang C.C."/>
            <person name="Tnah L.H."/>
            <person name="Lee C.T."/>
            <person name="Nishiyama T."/>
            <person name="Sese J."/>
            <person name="O'Brien M.J."/>
            <person name="Copetti D."/>
            <person name="Mohd Noor M.I."/>
            <person name="Ong R.C."/>
            <person name="Putra M."/>
            <person name="Sireger I.Z."/>
            <person name="Indrioko S."/>
            <person name="Kosugi Y."/>
            <person name="Izuno A."/>
            <person name="Isagi Y."/>
            <person name="Lee S.L."/>
            <person name="Shimizu K.K."/>
        </authorList>
    </citation>
    <scope>NUCLEOTIDE SEQUENCE [LARGE SCALE GENOMIC DNA]</scope>
    <source>
        <strain evidence="2">214</strain>
    </source>
</reference>
<keyword evidence="3" id="KW-1185">Reference proteome</keyword>
<gene>
    <name evidence="2" type="ORF">SLEP1_g47746</name>
</gene>
<sequence>MSSEGTISIVGSEVMPLDYGSMDSERVGGDSIPITVVEVEGRGGRDYDVDAEIVEEVKLYRSELRTRDSLGHLVENYEISSRVLIRPAGIEERACSAPRDHWMLVYSHYLIAGLRFPILELLVGLLLDYNIGLTQLAPNAMRGGSRRDKGWYYFTPRVASKESRALFTAGPSSIKGWKEKFFFVDDTEWERRDTEVRELVSWKAKKANQNKFSLNEDEEEEVRKLVRKGGDLLNIMDLTSAQCIEATELYGPSALSEAEMDQFLNTAGGVAIPKKPRKKSKTSTKQVDEGRAGKEIVLAASAETEEEVP</sequence>
<proteinExistence type="predicted"/>
<accession>A0AAV5LRI6</accession>
<evidence type="ECO:0000313" key="3">
    <source>
        <dbReference type="Proteomes" id="UP001054252"/>
    </source>
</evidence>
<protein>
    <submittedName>
        <fullName evidence="2">Uncharacterized protein</fullName>
    </submittedName>
</protein>
<organism evidence="2 3">
    <name type="scientific">Rubroshorea leprosula</name>
    <dbReference type="NCBI Taxonomy" id="152421"/>
    <lineage>
        <taxon>Eukaryota</taxon>
        <taxon>Viridiplantae</taxon>
        <taxon>Streptophyta</taxon>
        <taxon>Embryophyta</taxon>
        <taxon>Tracheophyta</taxon>
        <taxon>Spermatophyta</taxon>
        <taxon>Magnoliopsida</taxon>
        <taxon>eudicotyledons</taxon>
        <taxon>Gunneridae</taxon>
        <taxon>Pentapetalae</taxon>
        <taxon>rosids</taxon>
        <taxon>malvids</taxon>
        <taxon>Malvales</taxon>
        <taxon>Dipterocarpaceae</taxon>
        <taxon>Rubroshorea</taxon>
    </lineage>
</organism>
<dbReference type="Proteomes" id="UP001054252">
    <property type="component" value="Unassembled WGS sequence"/>
</dbReference>
<feature type="region of interest" description="Disordered" evidence="1">
    <location>
        <begin position="269"/>
        <end position="309"/>
    </location>
</feature>
<name>A0AAV5LRI6_9ROSI</name>
<evidence type="ECO:0000313" key="2">
    <source>
        <dbReference type="EMBL" id="GKV40071.1"/>
    </source>
</evidence>
<dbReference type="AlphaFoldDB" id="A0AAV5LRI6"/>